<evidence type="ECO:0000313" key="1">
    <source>
        <dbReference type="EMBL" id="KAK7386389.1"/>
    </source>
</evidence>
<gene>
    <name evidence="1" type="ORF">VNO78_26591</name>
</gene>
<protein>
    <submittedName>
        <fullName evidence="1">Uncharacterized protein</fullName>
    </submittedName>
</protein>
<proteinExistence type="predicted"/>
<comment type="caution">
    <text evidence="1">The sequence shown here is derived from an EMBL/GenBank/DDBJ whole genome shotgun (WGS) entry which is preliminary data.</text>
</comment>
<dbReference type="AlphaFoldDB" id="A0AAN9RZJ0"/>
<dbReference type="Proteomes" id="UP001386955">
    <property type="component" value="Unassembled WGS sequence"/>
</dbReference>
<evidence type="ECO:0000313" key="2">
    <source>
        <dbReference type="Proteomes" id="UP001386955"/>
    </source>
</evidence>
<sequence>MNSVTVDFSSITFKYCCCLKCLGNTLISLDTFTPVVLCKTSNEGLHFPSSLDLHILLGGSCDQQNYTEYFKANSHPF</sequence>
<keyword evidence="2" id="KW-1185">Reference proteome</keyword>
<organism evidence="1 2">
    <name type="scientific">Psophocarpus tetragonolobus</name>
    <name type="common">Winged bean</name>
    <name type="synonym">Dolichos tetragonolobus</name>
    <dbReference type="NCBI Taxonomy" id="3891"/>
    <lineage>
        <taxon>Eukaryota</taxon>
        <taxon>Viridiplantae</taxon>
        <taxon>Streptophyta</taxon>
        <taxon>Embryophyta</taxon>
        <taxon>Tracheophyta</taxon>
        <taxon>Spermatophyta</taxon>
        <taxon>Magnoliopsida</taxon>
        <taxon>eudicotyledons</taxon>
        <taxon>Gunneridae</taxon>
        <taxon>Pentapetalae</taxon>
        <taxon>rosids</taxon>
        <taxon>fabids</taxon>
        <taxon>Fabales</taxon>
        <taxon>Fabaceae</taxon>
        <taxon>Papilionoideae</taxon>
        <taxon>50 kb inversion clade</taxon>
        <taxon>NPAAA clade</taxon>
        <taxon>indigoferoid/millettioid clade</taxon>
        <taxon>Phaseoleae</taxon>
        <taxon>Psophocarpus</taxon>
    </lineage>
</organism>
<accession>A0AAN9RZJ0</accession>
<dbReference type="EMBL" id="JAYMYS010000007">
    <property type="protein sequence ID" value="KAK7386389.1"/>
    <property type="molecule type" value="Genomic_DNA"/>
</dbReference>
<reference evidence="1 2" key="1">
    <citation type="submission" date="2024-01" db="EMBL/GenBank/DDBJ databases">
        <title>The genomes of 5 underutilized Papilionoideae crops provide insights into root nodulation and disease resistanc.</title>
        <authorList>
            <person name="Jiang F."/>
        </authorList>
    </citation>
    <scope>NUCLEOTIDE SEQUENCE [LARGE SCALE GENOMIC DNA]</scope>
    <source>
        <strain evidence="1">DUOXIRENSHENG_FW03</strain>
        <tissue evidence="1">Leaves</tissue>
    </source>
</reference>
<name>A0AAN9RZJ0_PSOTE</name>